<dbReference type="PROSITE" id="PS50007">
    <property type="entry name" value="PIPLC_X_DOMAIN"/>
    <property type="match status" value="1"/>
</dbReference>
<dbReference type="PANTHER" id="PTHR46320:SF1">
    <property type="entry name" value="GLYCEROPHOSPHODIESTER PHOSPHODIESTERASE 1"/>
    <property type="match status" value="1"/>
</dbReference>
<evidence type="ECO:0000313" key="4">
    <source>
        <dbReference type="Proteomes" id="UP000625711"/>
    </source>
</evidence>
<dbReference type="GO" id="GO:0008889">
    <property type="term" value="F:glycerophosphodiester phosphodiesterase activity"/>
    <property type="evidence" value="ECO:0007669"/>
    <property type="project" value="TreeGrafter"/>
</dbReference>
<feature type="transmembrane region" description="Helical" evidence="1">
    <location>
        <begin position="6"/>
        <end position="26"/>
    </location>
</feature>
<proteinExistence type="predicted"/>
<dbReference type="GO" id="GO:0006644">
    <property type="term" value="P:phospholipid metabolic process"/>
    <property type="evidence" value="ECO:0007669"/>
    <property type="project" value="TreeGrafter"/>
</dbReference>
<accession>A0A834M113</accession>
<protein>
    <recommendedName>
        <fullName evidence="2">GP-PDE domain-containing protein</fullName>
    </recommendedName>
</protein>
<dbReference type="GO" id="GO:0005886">
    <property type="term" value="C:plasma membrane"/>
    <property type="evidence" value="ECO:0007669"/>
    <property type="project" value="TreeGrafter"/>
</dbReference>
<keyword evidence="4" id="KW-1185">Reference proteome</keyword>
<dbReference type="Gene3D" id="3.20.20.190">
    <property type="entry name" value="Phosphatidylinositol (PI) phosphodiesterase"/>
    <property type="match status" value="1"/>
</dbReference>
<dbReference type="GO" id="GO:0006580">
    <property type="term" value="P:ethanolamine metabolic process"/>
    <property type="evidence" value="ECO:0007669"/>
    <property type="project" value="TreeGrafter"/>
</dbReference>
<dbReference type="InterPro" id="IPR030395">
    <property type="entry name" value="GP_PDE_dom"/>
</dbReference>
<feature type="domain" description="GP-PDE" evidence="2">
    <location>
        <begin position="79"/>
        <end position="330"/>
    </location>
</feature>
<name>A0A834M113_RHYFE</name>
<sequence length="352" mass="40126">MRNEILSLIPSALTIFFIIYGIFGFISEIFTTIFPIGIFLTGLLVLLIYIFRVPAPTTEQVEAIVGKDLFDEPEDGYILKTVAHRGAGLDAPENTLEAFQMCKTGGCDFIEFDVSLTHDAQPVVFHDSTLERMVDSNLVISNTNWEILKDIDLSVKHPYRDRIGATFIPTLDQTITSLLNSGQKMFIDIKDNNTKMVPIILELFVQFPELYSKAIVTSFFPNIIYLIRRKDPKIVCSLAYRPSGFANEYYKYPEGKGPQRSNILWKHYCLLLLDLLHSWALPRITYYMLGLSVILIHKDCLSGEAVLNWRNKGVRPIVWTVNTPTEKQYVTRVLKLTYLTDTLTGENTIHNS</sequence>
<dbReference type="GO" id="GO:0070291">
    <property type="term" value="P:N-acylethanolamine metabolic process"/>
    <property type="evidence" value="ECO:0007669"/>
    <property type="project" value="TreeGrafter"/>
</dbReference>
<feature type="transmembrane region" description="Helical" evidence="1">
    <location>
        <begin position="33"/>
        <end position="51"/>
    </location>
</feature>
<dbReference type="Pfam" id="PF03009">
    <property type="entry name" value="GDPD"/>
    <property type="match status" value="1"/>
</dbReference>
<evidence type="ECO:0000313" key="3">
    <source>
        <dbReference type="EMBL" id="KAF7266908.1"/>
    </source>
</evidence>
<keyword evidence="1" id="KW-1133">Transmembrane helix</keyword>
<evidence type="ECO:0000256" key="1">
    <source>
        <dbReference type="SAM" id="Phobius"/>
    </source>
</evidence>
<dbReference type="AlphaFoldDB" id="A0A834M113"/>
<dbReference type="EMBL" id="JAACXV010014491">
    <property type="protein sequence ID" value="KAF7266908.1"/>
    <property type="molecule type" value="Genomic_DNA"/>
</dbReference>
<dbReference type="SUPFAM" id="SSF51695">
    <property type="entry name" value="PLC-like phosphodiesterases"/>
    <property type="match status" value="1"/>
</dbReference>
<keyword evidence="1" id="KW-0472">Membrane</keyword>
<dbReference type="OrthoDB" id="197419at2759"/>
<organism evidence="3 4">
    <name type="scientific">Rhynchophorus ferrugineus</name>
    <name type="common">Red palm weevil</name>
    <name type="synonym">Curculio ferrugineus</name>
    <dbReference type="NCBI Taxonomy" id="354439"/>
    <lineage>
        <taxon>Eukaryota</taxon>
        <taxon>Metazoa</taxon>
        <taxon>Ecdysozoa</taxon>
        <taxon>Arthropoda</taxon>
        <taxon>Hexapoda</taxon>
        <taxon>Insecta</taxon>
        <taxon>Pterygota</taxon>
        <taxon>Neoptera</taxon>
        <taxon>Endopterygota</taxon>
        <taxon>Coleoptera</taxon>
        <taxon>Polyphaga</taxon>
        <taxon>Cucujiformia</taxon>
        <taxon>Curculionidae</taxon>
        <taxon>Dryophthorinae</taxon>
        <taxon>Rhynchophorus</taxon>
    </lineage>
</organism>
<comment type="caution">
    <text evidence="3">The sequence shown here is derived from an EMBL/GenBank/DDBJ whole genome shotgun (WGS) entry which is preliminary data.</text>
</comment>
<dbReference type="PANTHER" id="PTHR46320">
    <property type="entry name" value="GLYCEROPHOSPHODIESTER PHOSPHODIESTERASE 1"/>
    <property type="match status" value="1"/>
</dbReference>
<reference evidence="3" key="1">
    <citation type="submission" date="2020-08" db="EMBL/GenBank/DDBJ databases">
        <title>Genome sequencing and assembly of the red palm weevil Rhynchophorus ferrugineus.</title>
        <authorList>
            <person name="Dias G.B."/>
            <person name="Bergman C.M."/>
            <person name="Manee M."/>
        </authorList>
    </citation>
    <scope>NUCLEOTIDE SEQUENCE</scope>
    <source>
        <strain evidence="3">AA-2017</strain>
        <tissue evidence="3">Whole larva</tissue>
    </source>
</reference>
<dbReference type="InterPro" id="IPR017946">
    <property type="entry name" value="PLC-like_Pdiesterase_TIM-brl"/>
</dbReference>
<gene>
    <name evidence="3" type="ORF">GWI33_019835</name>
</gene>
<keyword evidence="1" id="KW-0812">Transmembrane</keyword>
<dbReference type="PROSITE" id="PS51704">
    <property type="entry name" value="GP_PDE"/>
    <property type="match status" value="1"/>
</dbReference>
<dbReference type="Proteomes" id="UP000625711">
    <property type="component" value="Unassembled WGS sequence"/>
</dbReference>
<evidence type="ECO:0000259" key="2">
    <source>
        <dbReference type="PROSITE" id="PS51704"/>
    </source>
</evidence>